<accession>A0ABU7EMF8</accession>
<reference evidence="1 2" key="1">
    <citation type="submission" date="2021-06" db="EMBL/GenBank/DDBJ databases">
        <authorList>
            <person name="Palmer J.M."/>
        </authorList>
    </citation>
    <scope>NUCLEOTIDE SEQUENCE [LARGE SCALE GENOMIC DNA]</scope>
    <source>
        <strain evidence="1 2">CL_MEX2019</strain>
        <tissue evidence="1">Muscle</tissue>
    </source>
</reference>
<name>A0ABU7EMF8_9TELE</name>
<keyword evidence="2" id="KW-1185">Reference proteome</keyword>
<protein>
    <submittedName>
        <fullName evidence="1">Uncharacterized protein</fullName>
    </submittedName>
</protein>
<proteinExistence type="predicted"/>
<sequence length="108" mass="11761">MFPGKSMGGGVSDGGQTTISGFWEVEREAVKDFFENYLVIPLQFCHSLNTASWVQRWCCSGSSARPIYGGFIPRRGLPGSSPGPGNICHMSSPVFLMGVKRQSNICQK</sequence>
<evidence type="ECO:0000313" key="1">
    <source>
        <dbReference type="EMBL" id="MED6288428.1"/>
    </source>
</evidence>
<dbReference type="Proteomes" id="UP001352852">
    <property type="component" value="Unassembled WGS sequence"/>
</dbReference>
<organism evidence="1 2">
    <name type="scientific">Characodon lateralis</name>
    <dbReference type="NCBI Taxonomy" id="208331"/>
    <lineage>
        <taxon>Eukaryota</taxon>
        <taxon>Metazoa</taxon>
        <taxon>Chordata</taxon>
        <taxon>Craniata</taxon>
        <taxon>Vertebrata</taxon>
        <taxon>Euteleostomi</taxon>
        <taxon>Actinopterygii</taxon>
        <taxon>Neopterygii</taxon>
        <taxon>Teleostei</taxon>
        <taxon>Neoteleostei</taxon>
        <taxon>Acanthomorphata</taxon>
        <taxon>Ovalentaria</taxon>
        <taxon>Atherinomorphae</taxon>
        <taxon>Cyprinodontiformes</taxon>
        <taxon>Goodeidae</taxon>
        <taxon>Characodon</taxon>
    </lineage>
</organism>
<dbReference type="EMBL" id="JAHUTJ010060560">
    <property type="protein sequence ID" value="MED6288428.1"/>
    <property type="molecule type" value="Genomic_DNA"/>
</dbReference>
<comment type="caution">
    <text evidence="1">The sequence shown here is derived from an EMBL/GenBank/DDBJ whole genome shotgun (WGS) entry which is preliminary data.</text>
</comment>
<evidence type="ECO:0000313" key="2">
    <source>
        <dbReference type="Proteomes" id="UP001352852"/>
    </source>
</evidence>
<gene>
    <name evidence="1" type="ORF">CHARACLAT_026392</name>
</gene>